<protein>
    <submittedName>
        <fullName evidence="2">Uncharacterized protein</fullName>
    </submittedName>
</protein>
<dbReference type="RefSeq" id="WP_002480144.1">
    <property type="nucleotide sequence ID" value="NZ_CACRUO010000056.1"/>
</dbReference>
<feature type="transmembrane region" description="Helical" evidence="1">
    <location>
        <begin position="7"/>
        <end position="25"/>
    </location>
</feature>
<feature type="transmembrane region" description="Helical" evidence="1">
    <location>
        <begin position="37"/>
        <end position="55"/>
    </location>
</feature>
<evidence type="ECO:0000256" key="1">
    <source>
        <dbReference type="SAM" id="Phobius"/>
    </source>
</evidence>
<reference evidence="2" key="1">
    <citation type="submission" date="2019-11" db="EMBL/GenBank/DDBJ databases">
        <authorList>
            <person name="Feng L."/>
        </authorList>
    </citation>
    <scope>NUCLEOTIDE SEQUENCE</scope>
    <source>
        <strain evidence="2">SsimulansLFYP27</strain>
    </source>
</reference>
<sequence>MIKTLKIIAFIFSISYLTLFITKFVYQPILSEKIEGFAALIIITLLLVIAVSEKLSKKDKA</sequence>
<name>A0A6N3EWL4_STASI</name>
<gene>
    <name evidence="2" type="ORF">SSLFYP27_00233</name>
</gene>
<keyword evidence="1" id="KW-0812">Transmembrane</keyword>
<proteinExistence type="predicted"/>
<accession>A0A6N3EWL4</accession>
<keyword evidence="1" id="KW-1133">Transmembrane helix</keyword>
<dbReference type="EMBL" id="CACRUO010000056">
    <property type="protein sequence ID" value="VYU43591.1"/>
    <property type="molecule type" value="Genomic_DNA"/>
</dbReference>
<keyword evidence="1" id="KW-0472">Membrane</keyword>
<organism evidence="2">
    <name type="scientific">Staphylococcus simulans</name>
    <dbReference type="NCBI Taxonomy" id="1286"/>
    <lineage>
        <taxon>Bacteria</taxon>
        <taxon>Bacillati</taxon>
        <taxon>Bacillota</taxon>
        <taxon>Bacilli</taxon>
        <taxon>Bacillales</taxon>
        <taxon>Staphylococcaceae</taxon>
        <taxon>Staphylococcus</taxon>
    </lineage>
</organism>
<evidence type="ECO:0000313" key="2">
    <source>
        <dbReference type="EMBL" id="VYU43591.1"/>
    </source>
</evidence>
<dbReference type="AlphaFoldDB" id="A0A6N3EWL4"/>